<dbReference type="InterPro" id="IPR036890">
    <property type="entry name" value="HATPase_C_sf"/>
</dbReference>
<dbReference type="SUPFAM" id="SSF55874">
    <property type="entry name" value="ATPase domain of HSP90 chaperone/DNA topoisomerase II/histidine kinase"/>
    <property type="match status" value="1"/>
</dbReference>
<dbReference type="SUPFAM" id="SSF55781">
    <property type="entry name" value="GAF domain-like"/>
    <property type="match status" value="2"/>
</dbReference>
<dbReference type="Pfam" id="PF01590">
    <property type="entry name" value="GAF"/>
    <property type="match status" value="2"/>
</dbReference>
<evidence type="ECO:0000256" key="2">
    <source>
        <dbReference type="ARBA" id="ARBA00012438"/>
    </source>
</evidence>
<evidence type="ECO:0000256" key="4">
    <source>
        <dbReference type="ARBA" id="ARBA00022679"/>
    </source>
</evidence>
<organism evidence="8 9">
    <name type="scientific">Crinalium epipsammum PCC 9333</name>
    <dbReference type="NCBI Taxonomy" id="1173022"/>
    <lineage>
        <taxon>Bacteria</taxon>
        <taxon>Bacillati</taxon>
        <taxon>Cyanobacteriota</taxon>
        <taxon>Cyanophyceae</taxon>
        <taxon>Gomontiellales</taxon>
        <taxon>Gomontiellaceae</taxon>
        <taxon>Crinalium</taxon>
    </lineage>
</organism>
<evidence type="ECO:0000256" key="6">
    <source>
        <dbReference type="ARBA" id="ARBA00023012"/>
    </source>
</evidence>
<accession>K9W1H6</accession>
<sequence length="681" mass="76611">MDVSTAKAALTVENITSHLSPGVQSISPQIRKGELMQYEDNPTQLQSQITQLILSSPEPETILPEIAAAVGEFFHVDSCLVAAKASHQANQQISIWCAEEHNPHTVKLKEEFCGLLVEGELLAIADVTHTNLVIDSPIRSVLGIQTHWQSSVNGMIVLGRSQSYDWNDREKQLITLVSQWVATAINYVQLQRQVRIVAQYQNLLNQLTLAIHNCGNLDQIIQVAISGIAQVLQVDRGLMLLLKYADPFHKNKSLKNIPKAKVTVVGQCSNSNLLNYSFSLSESHLCQQAFLDAPTPVVIPDRRNLEKINLESELEWVFPSEIPSLLIFPLTEILPHSAGTHISKRKADSNRNDYLQATVLGFIVLQHSQPRLWQAEELDLLNWVGRQVCSAIIQHQTLRQVQALVEERTAQLQSSLDVQAKLYKKTREQIEQLRHLNKLKDDFLSTISHELRTPLTSMALAIRLLRQAELSPERRTKYLEILDQQCNQEINLINDLLTLQKLESDDNQIQLQKIDIKELISHLVNSFEQEWNDKGLRLALDLPERSLIIHTEPESLNRILVELLTNAGKYSQPDSTVYLRLAEQAKQPDEQLILTISNTGSGISPSDINFIFDKFRRGHGVTEKAIQGTGLGLALVKSLVQHLNGTIDVKSSPLPNSQVYQTDFTLTLPPLSDNTKVEVRH</sequence>
<dbReference type="Proteomes" id="UP000010472">
    <property type="component" value="Chromosome"/>
</dbReference>
<dbReference type="EC" id="2.7.13.3" evidence="2"/>
<keyword evidence="4 8" id="KW-0808">Transferase</keyword>
<dbReference type="InterPro" id="IPR003594">
    <property type="entry name" value="HATPase_dom"/>
</dbReference>
<dbReference type="Gene3D" id="3.30.450.40">
    <property type="match status" value="2"/>
</dbReference>
<dbReference type="OrthoDB" id="567974at2"/>
<dbReference type="AlphaFoldDB" id="K9W1H6"/>
<feature type="domain" description="Histidine kinase" evidence="7">
    <location>
        <begin position="446"/>
        <end position="672"/>
    </location>
</feature>
<dbReference type="InterPro" id="IPR003018">
    <property type="entry name" value="GAF"/>
</dbReference>
<dbReference type="Pfam" id="PF02518">
    <property type="entry name" value="HATPase_c"/>
    <property type="match status" value="1"/>
</dbReference>
<dbReference type="PRINTS" id="PR00344">
    <property type="entry name" value="BCTRLSENSOR"/>
</dbReference>
<dbReference type="Pfam" id="PF00512">
    <property type="entry name" value="HisKA"/>
    <property type="match status" value="1"/>
</dbReference>
<dbReference type="Gene3D" id="1.10.287.130">
    <property type="match status" value="1"/>
</dbReference>
<dbReference type="CDD" id="cd00082">
    <property type="entry name" value="HisKA"/>
    <property type="match status" value="1"/>
</dbReference>
<dbReference type="InterPro" id="IPR003661">
    <property type="entry name" value="HisK_dim/P_dom"/>
</dbReference>
<dbReference type="InterPro" id="IPR036097">
    <property type="entry name" value="HisK_dim/P_sf"/>
</dbReference>
<keyword evidence="5 8" id="KW-0418">Kinase</keyword>
<dbReference type="SMART" id="SM00065">
    <property type="entry name" value="GAF"/>
    <property type="match status" value="2"/>
</dbReference>
<evidence type="ECO:0000313" key="9">
    <source>
        <dbReference type="Proteomes" id="UP000010472"/>
    </source>
</evidence>
<dbReference type="GO" id="GO:0000155">
    <property type="term" value="F:phosphorelay sensor kinase activity"/>
    <property type="evidence" value="ECO:0007669"/>
    <property type="project" value="InterPro"/>
</dbReference>
<proteinExistence type="predicted"/>
<dbReference type="HOGENOM" id="CLU_403726_0_0_3"/>
<dbReference type="SMART" id="SM00388">
    <property type="entry name" value="HisKA"/>
    <property type="match status" value="1"/>
</dbReference>
<dbReference type="PANTHER" id="PTHR43711">
    <property type="entry name" value="TWO-COMPONENT HISTIDINE KINASE"/>
    <property type="match status" value="1"/>
</dbReference>
<evidence type="ECO:0000313" key="8">
    <source>
        <dbReference type="EMBL" id="AFZ13290.1"/>
    </source>
</evidence>
<evidence type="ECO:0000256" key="5">
    <source>
        <dbReference type="ARBA" id="ARBA00022777"/>
    </source>
</evidence>
<comment type="catalytic activity">
    <reaction evidence="1">
        <text>ATP + protein L-histidine = ADP + protein N-phospho-L-histidine.</text>
        <dbReference type="EC" id="2.7.13.3"/>
    </reaction>
</comment>
<name>K9W1H6_9CYAN</name>
<dbReference type="KEGG" id="cep:Cri9333_2423"/>
<dbReference type="PROSITE" id="PS50109">
    <property type="entry name" value="HIS_KIN"/>
    <property type="match status" value="1"/>
</dbReference>
<dbReference type="InterPro" id="IPR029016">
    <property type="entry name" value="GAF-like_dom_sf"/>
</dbReference>
<dbReference type="eggNOG" id="COG2205">
    <property type="taxonomic scope" value="Bacteria"/>
</dbReference>
<dbReference type="eggNOG" id="COG2203">
    <property type="taxonomic scope" value="Bacteria"/>
</dbReference>
<dbReference type="Gene3D" id="3.30.565.10">
    <property type="entry name" value="Histidine kinase-like ATPase, C-terminal domain"/>
    <property type="match status" value="1"/>
</dbReference>
<evidence type="ECO:0000256" key="1">
    <source>
        <dbReference type="ARBA" id="ARBA00000085"/>
    </source>
</evidence>
<protein>
    <recommendedName>
        <fullName evidence="2">histidine kinase</fullName>
        <ecNumber evidence="2">2.7.13.3</ecNumber>
    </recommendedName>
</protein>
<dbReference type="SUPFAM" id="SSF47384">
    <property type="entry name" value="Homodimeric domain of signal transducing histidine kinase"/>
    <property type="match status" value="1"/>
</dbReference>
<dbReference type="PANTHER" id="PTHR43711:SF1">
    <property type="entry name" value="HISTIDINE KINASE 1"/>
    <property type="match status" value="1"/>
</dbReference>
<dbReference type="EMBL" id="CP003620">
    <property type="protein sequence ID" value="AFZ13290.1"/>
    <property type="molecule type" value="Genomic_DNA"/>
</dbReference>
<dbReference type="SMART" id="SM00387">
    <property type="entry name" value="HATPase_c"/>
    <property type="match status" value="1"/>
</dbReference>
<dbReference type="InterPro" id="IPR005467">
    <property type="entry name" value="His_kinase_dom"/>
</dbReference>
<evidence type="ECO:0000259" key="7">
    <source>
        <dbReference type="PROSITE" id="PS50109"/>
    </source>
</evidence>
<dbReference type="STRING" id="1173022.Cri9333_2423"/>
<dbReference type="InterPro" id="IPR004358">
    <property type="entry name" value="Sig_transdc_His_kin-like_C"/>
</dbReference>
<keyword evidence="9" id="KW-1185">Reference proteome</keyword>
<keyword evidence="3" id="KW-0597">Phosphoprotein</keyword>
<evidence type="ECO:0000256" key="3">
    <source>
        <dbReference type="ARBA" id="ARBA00022553"/>
    </source>
</evidence>
<reference evidence="8 9" key="1">
    <citation type="submission" date="2012-06" db="EMBL/GenBank/DDBJ databases">
        <title>Finished chromosome of genome of Crinalium epipsammum PCC 9333.</title>
        <authorList>
            <consortium name="US DOE Joint Genome Institute"/>
            <person name="Gugger M."/>
            <person name="Coursin T."/>
            <person name="Rippka R."/>
            <person name="Tandeau De Marsac N."/>
            <person name="Huntemann M."/>
            <person name="Wei C.-L."/>
            <person name="Han J."/>
            <person name="Detter J.C."/>
            <person name="Han C."/>
            <person name="Tapia R."/>
            <person name="Davenport K."/>
            <person name="Daligault H."/>
            <person name="Erkkila T."/>
            <person name="Gu W."/>
            <person name="Munk A.C.C."/>
            <person name="Teshima H."/>
            <person name="Xu Y."/>
            <person name="Chain P."/>
            <person name="Chen A."/>
            <person name="Krypides N."/>
            <person name="Mavromatis K."/>
            <person name="Markowitz V."/>
            <person name="Szeto E."/>
            <person name="Ivanova N."/>
            <person name="Mikhailova N."/>
            <person name="Ovchinnikova G."/>
            <person name="Pagani I."/>
            <person name="Pati A."/>
            <person name="Goodwin L."/>
            <person name="Peters L."/>
            <person name="Pitluck S."/>
            <person name="Woyke T."/>
            <person name="Kerfeld C."/>
        </authorList>
    </citation>
    <scope>NUCLEOTIDE SEQUENCE [LARGE SCALE GENOMIC DNA]</scope>
    <source>
        <strain evidence="8 9">PCC 9333</strain>
    </source>
</reference>
<dbReference type="RefSeq" id="WP_015203404.1">
    <property type="nucleotide sequence ID" value="NC_019753.1"/>
</dbReference>
<dbReference type="PATRIC" id="fig|1173022.3.peg.2619"/>
<dbReference type="InterPro" id="IPR050736">
    <property type="entry name" value="Sensor_HK_Regulatory"/>
</dbReference>
<keyword evidence="6" id="KW-0902">Two-component regulatory system</keyword>
<gene>
    <name evidence="8" type="ORF">Cri9333_2423</name>
</gene>